<gene>
    <name evidence="2" type="ORF">BP01DRAFT_400709</name>
</gene>
<dbReference type="OrthoDB" id="10445989at2759"/>
<feature type="compositionally biased region" description="Polar residues" evidence="1">
    <location>
        <begin position="226"/>
        <end position="246"/>
    </location>
</feature>
<dbReference type="GeneID" id="37079816"/>
<evidence type="ECO:0000256" key="1">
    <source>
        <dbReference type="SAM" id="MobiDB-lite"/>
    </source>
</evidence>
<proteinExistence type="predicted"/>
<name>A0A318ZP28_9EURO</name>
<accession>A0A318ZP28</accession>
<feature type="compositionally biased region" description="Polar residues" evidence="1">
    <location>
        <begin position="298"/>
        <end position="313"/>
    </location>
</feature>
<keyword evidence="3" id="KW-1185">Reference proteome</keyword>
<feature type="compositionally biased region" description="Polar residues" evidence="1">
    <location>
        <begin position="326"/>
        <end position="337"/>
    </location>
</feature>
<dbReference type="EMBL" id="KZ821219">
    <property type="protein sequence ID" value="PYH49349.1"/>
    <property type="molecule type" value="Genomic_DNA"/>
</dbReference>
<evidence type="ECO:0000313" key="2">
    <source>
        <dbReference type="EMBL" id="PYH49349.1"/>
    </source>
</evidence>
<organism evidence="2 3">
    <name type="scientific">Aspergillus saccharolyticus JOP 1030-1</name>
    <dbReference type="NCBI Taxonomy" id="1450539"/>
    <lineage>
        <taxon>Eukaryota</taxon>
        <taxon>Fungi</taxon>
        <taxon>Dikarya</taxon>
        <taxon>Ascomycota</taxon>
        <taxon>Pezizomycotina</taxon>
        <taxon>Eurotiomycetes</taxon>
        <taxon>Eurotiomycetidae</taxon>
        <taxon>Eurotiales</taxon>
        <taxon>Aspergillaceae</taxon>
        <taxon>Aspergillus</taxon>
        <taxon>Aspergillus subgen. Circumdati</taxon>
    </lineage>
</organism>
<evidence type="ECO:0000313" key="3">
    <source>
        <dbReference type="Proteomes" id="UP000248349"/>
    </source>
</evidence>
<feature type="region of interest" description="Disordered" evidence="1">
    <location>
        <begin position="162"/>
        <end position="351"/>
    </location>
</feature>
<reference evidence="2 3" key="1">
    <citation type="submission" date="2016-12" db="EMBL/GenBank/DDBJ databases">
        <title>The genomes of Aspergillus section Nigri reveals drivers in fungal speciation.</title>
        <authorList>
            <consortium name="DOE Joint Genome Institute"/>
            <person name="Vesth T.C."/>
            <person name="Nybo J."/>
            <person name="Theobald S."/>
            <person name="Brandl J."/>
            <person name="Frisvad J.C."/>
            <person name="Nielsen K.F."/>
            <person name="Lyhne E.K."/>
            <person name="Kogle M.E."/>
            <person name="Kuo A."/>
            <person name="Riley R."/>
            <person name="Clum A."/>
            <person name="Nolan M."/>
            <person name="Lipzen A."/>
            <person name="Salamov A."/>
            <person name="Henrissat B."/>
            <person name="Wiebenga A."/>
            <person name="De Vries R.P."/>
            <person name="Grigoriev I.V."/>
            <person name="Mortensen U.H."/>
            <person name="Andersen M.R."/>
            <person name="Baker S.E."/>
        </authorList>
    </citation>
    <scope>NUCLEOTIDE SEQUENCE [LARGE SCALE GENOMIC DNA]</scope>
    <source>
        <strain evidence="2 3">JOP 1030-1</strain>
    </source>
</reference>
<sequence length="536" mass="59552">MPATDYYTLGDVPVHTFGELLVELKAKYRTLPRADYLDYFKQAHSITAATFRPAVEQLLQALVGLENLGPAYIAGFKEYSETDEYQERFPEYQAARDWKSKKSKHGRKGQRATISLSTVDLEQALKLAGQNWSIPSPEEITAENLFIDRVLGTLTSVPENSQSYAETMASESPAPTPQQSSRYISVASGPPPWERQHTPNNARSETPPGHHARHETPAPRTPIATRRTSLSGSRQSVQFTPVNQRLPSSSFPPSPTPPCATTNTYDQREPLTSHMPPAPLKSRHGARDETLVPARPTTPESNSSLESPITAPSMSGHGPRDKTPPLVSSDTASQNNKRTNEAPTAGSELGVTDQEILGEEDLHGEEEPCLCLTSSIFDQAILSQIEAEANKKRPLGWTTERARQARVNFLRKLAKPLTEAEQDNSQIRSQHLDEIRRATGLSGRVTYPELVHQLAALASNCDTVESWDEYTHRNAQRSLWFSAPVFEHNLFSQFHYQSIDVPLKMPVSNDGWDFLISDLMKHVSTLTDDPRSLLAS</sequence>
<protein>
    <submittedName>
        <fullName evidence="2">Uncharacterized protein</fullName>
    </submittedName>
</protein>
<dbReference type="AlphaFoldDB" id="A0A318ZP28"/>
<dbReference type="Proteomes" id="UP000248349">
    <property type="component" value="Unassembled WGS sequence"/>
</dbReference>
<dbReference type="RefSeq" id="XP_025435331.1">
    <property type="nucleotide sequence ID" value="XM_025578587.1"/>
</dbReference>